<proteinExistence type="predicted"/>
<evidence type="ECO:0008006" key="4">
    <source>
        <dbReference type="Google" id="ProtNLM"/>
    </source>
</evidence>
<feature type="region of interest" description="Disordered" evidence="1">
    <location>
        <begin position="1"/>
        <end position="58"/>
    </location>
</feature>
<evidence type="ECO:0000313" key="2">
    <source>
        <dbReference type="EMBL" id="OWY98904.1"/>
    </source>
</evidence>
<dbReference type="EMBL" id="NBNE01008962">
    <property type="protein sequence ID" value="OWY98904.1"/>
    <property type="molecule type" value="Genomic_DNA"/>
</dbReference>
<evidence type="ECO:0000313" key="3">
    <source>
        <dbReference type="Proteomes" id="UP000198211"/>
    </source>
</evidence>
<reference evidence="3" key="1">
    <citation type="submission" date="2017-03" db="EMBL/GenBank/DDBJ databases">
        <title>Phytopthora megakarya and P. palmivora, two closely related causual agents of cacao black pod achieved similar genome size and gene model numbers by different mechanisms.</title>
        <authorList>
            <person name="Ali S."/>
            <person name="Shao J."/>
            <person name="Larry D.J."/>
            <person name="Kronmiller B."/>
            <person name="Shen D."/>
            <person name="Strem M.D."/>
            <person name="Melnick R.L."/>
            <person name="Guiltinan M.J."/>
            <person name="Tyler B.M."/>
            <person name="Meinhardt L.W."/>
            <person name="Bailey B.A."/>
        </authorList>
    </citation>
    <scope>NUCLEOTIDE SEQUENCE [LARGE SCALE GENOMIC DNA]</scope>
    <source>
        <strain evidence="3">zdho120</strain>
    </source>
</reference>
<dbReference type="Proteomes" id="UP000198211">
    <property type="component" value="Unassembled WGS sequence"/>
</dbReference>
<dbReference type="AlphaFoldDB" id="A0A225V106"/>
<name>A0A225V106_9STRA</name>
<keyword evidence="3" id="KW-1185">Reference proteome</keyword>
<comment type="caution">
    <text evidence="2">The sequence shown here is derived from an EMBL/GenBank/DDBJ whole genome shotgun (WGS) entry which is preliminary data.</text>
</comment>
<protein>
    <recommendedName>
        <fullName evidence="4">Eukaryotic/viral aspartic protease</fullName>
    </recommendedName>
</protein>
<evidence type="ECO:0000256" key="1">
    <source>
        <dbReference type="SAM" id="MobiDB-lite"/>
    </source>
</evidence>
<accession>A0A225V106</accession>
<gene>
    <name evidence="2" type="ORF">PHMEG_00030204</name>
</gene>
<organism evidence="2 3">
    <name type="scientific">Phytophthora megakarya</name>
    <dbReference type="NCBI Taxonomy" id="4795"/>
    <lineage>
        <taxon>Eukaryota</taxon>
        <taxon>Sar</taxon>
        <taxon>Stramenopiles</taxon>
        <taxon>Oomycota</taxon>
        <taxon>Peronosporomycetes</taxon>
        <taxon>Peronosporales</taxon>
        <taxon>Peronosporaceae</taxon>
        <taxon>Phytophthora</taxon>
    </lineage>
</organism>
<dbReference type="OrthoDB" id="128579at2759"/>
<sequence length="80" mass="8709">MAKGSSYAVPATPSRGEDRADYDLTPGTEDLVTTEGSVSFEETEFDHHNKDDDDYVDDELEDNPEDVAVLVTKDGGVKSL</sequence>